<accession>A0A085JF31</accession>
<dbReference type="EMBL" id="JMPR01000034">
    <property type="protein sequence ID" value="KFD19077.1"/>
    <property type="molecule type" value="Genomic_DNA"/>
</dbReference>
<reference evidence="1 2" key="1">
    <citation type="submission" date="2014-05" db="EMBL/GenBank/DDBJ databases">
        <title>ATOL: Assembling a taxonomically balanced genome-scale reconstruction of the evolutionary history of the Enterobacteriaceae.</title>
        <authorList>
            <person name="Plunkett G.III."/>
            <person name="Neeno-Eckwall E.C."/>
            <person name="Glasner J.D."/>
            <person name="Perna N.T."/>
        </authorList>
    </citation>
    <scope>NUCLEOTIDE SEQUENCE [LARGE SCALE GENOMIC DNA]</scope>
    <source>
        <strain evidence="1 2">ATCC 33301</strain>
    </source>
</reference>
<comment type="caution">
    <text evidence="1">The sequence shown here is derived from an EMBL/GenBank/DDBJ whole genome shotgun (WGS) entry which is preliminary data.</text>
</comment>
<evidence type="ECO:0000313" key="1">
    <source>
        <dbReference type="EMBL" id="KFD19077.1"/>
    </source>
</evidence>
<proteinExistence type="predicted"/>
<protein>
    <submittedName>
        <fullName evidence="1">Uncharacterized protein</fullName>
    </submittedName>
</protein>
<organism evidence="1 2">
    <name type="scientific">Tatumella ptyseos ATCC 33301</name>
    <dbReference type="NCBI Taxonomy" id="1005995"/>
    <lineage>
        <taxon>Bacteria</taxon>
        <taxon>Pseudomonadati</taxon>
        <taxon>Pseudomonadota</taxon>
        <taxon>Gammaproteobacteria</taxon>
        <taxon>Enterobacterales</taxon>
        <taxon>Erwiniaceae</taxon>
        <taxon>Tatumella</taxon>
    </lineage>
</organism>
<sequence>MDSDDTFPAGREIIPSNFISILLCPQMKIQEMREIITRWNDIFRNEIIIDLFLKDF</sequence>
<keyword evidence="2" id="KW-1185">Reference proteome</keyword>
<dbReference type="AlphaFoldDB" id="A0A085JF31"/>
<evidence type="ECO:0000313" key="2">
    <source>
        <dbReference type="Proteomes" id="UP000028602"/>
    </source>
</evidence>
<gene>
    <name evidence="1" type="ORF">GTPT_2015</name>
</gene>
<name>A0A085JF31_9GAMM</name>
<dbReference type="Proteomes" id="UP000028602">
    <property type="component" value="Unassembled WGS sequence"/>
</dbReference>